<sequence>MSSMPEDLHKDVCEERLFSELFKMHAKNLHDFIYYKYGDHINPKDQVQEAFIKLWDNCKKVTFLKAKSFLFTVANNLTLNEIKHDKVKLKFQQQEIKDRTNETPEYILEEKEYLQKYQRAISNLTEPQRVAFLLNRIEGKKHREIAELLGISKKAVEKRIYGALKKLKKDIDGI</sequence>
<evidence type="ECO:0000256" key="2">
    <source>
        <dbReference type="ARBA" id="ARBA00023015"/>
    </source>
</evidence>
<organism evidence="7 8">
    <name type="scientific">Aquimarina addita</name>
    <dbReference type="NCBI Taxonomy" id="870485"/>
    <lineage>
        <taxon>Bacteria</taxon>
        <taxon>Pseudomonadati</taxon>
        <taxon>Bacteroidota</taxon>
        <taxon>Flavobacteriia</taxon>
        <taxon>Flavobacteriales</taxon>
        <taxon>Flavobacteriaceae</taxon>
        <taxon>Aquimarina</taxon>
    </lineage>
</organism>
<dbReference type="Gene3D" id="1.10.10.10">
    <property type="entry name" value="Winged helix-like DNA-binding domain superfamily/Winged helix DNA-binding domain"/>
    <property type="match status" value="1"/>
</dbReference>
<name>A0ABP7XE92_9FLAO</name>
<gene>
    <name evidence="7" type="ORF">GCM10022393_11460</name>
</gene>
<keyword evidence="4" id="KW-0804">Transcription</keyword>
<dbReference type="Pfam" id="PF08281">
    <property type="entry name" value="Sigma70_r4_2"/>
    <property type="match status" value="1"/>
</dbReference>
<dbReference type="InterPro" id="IPR013325">
    <property type="entry name" value="RNA_pol_sigma_r2"/>
</dbReference>
<proteinExistence type="inferred from homology"/>
<dbReference type="InterPro" id="IPR036388">
    <property type="entry name" value="WH-like_DNA-bd_sf"/>
</dbReference>
<accession>A0ABP7XE92</accession>
<dbReference type="CDD" id="cd06171">
    <property type="entry name" value="Sigma70_r4"/>
    <property type="match status" value="1"/>
</dbReference>
<evidence type="ECO:0000256" key="1">
    <source>
        <dbReference type="ARBA" id="ARBA00010641"/>
    </source>
</evidence>
<dbReference type="InterPro" id="IPR013324">
    <property type="entry name" value="RNA_pol_sigma_r3/r4-like"/>
</dbReference>
<dbReference type="Pfam" id="PF04542">
    <property type="entry name" value="Sigma70_r2"/>
    <property type="match status" value="1"/>
</dbReference>
<dbReference type="SUPFAM" id="SSF88659">
    <property type="entry name" value="Sigma3 and sigma4 domains of RNA polymerase sigma factors"/>
    <property type="match status" value="1"/>
</dbReference>
<dbReference type="InterPro" id="IPR007627">
    <property type="entry name" value="RNA_pol_sigma70_r2"/>
</dbReference>
<reference evidence="8" key="1">
    <citation type="journal article" date="2019" name="Int. J. Syst. Evol. Microbiol.">
        <title>The Global Catalogue of Microorganisms (GCM) 10K type strain sequencing project: providing services to taxonomists for standard genome sequencing and annotation.</title>
        <authorList>
            <consortium name="The Broad Institute Genomics Platform"/>
            <consortium name="The Broad Institute Genome Sequencing Center for Infectious Disease"/>
            <person name="Wu L."/>
            <person name="Ma J."/>
        </authorList>
    </citation>
    <scope>NUCLEOTIDE SEQUENCE [LARGE SCALE GENOMIC DNA]</scope>
    <source>
        <strain evidence="8">JCM 17106</strain>
    </source>
</reference>
<dbReference type="Gene3D" id="1.10.1740.10">
    <property type="match status" value="1"/>
</dbReference>
<dbReference type="InterPro" id="IPR039425">
    <property type="entry name" value="RNA_pol_sigma-70-like"/>
</dbReference>
<evidence type="ECO:0000256" key="4">
    <source>
        <dbReference type="ARBA" id="ARBA00023163"/>
    </source>
</evidence>
<evidence type="ECO:0000313" key="7">
    <source>
        <dbReference type="EMBL" id="GAA4112840.1"/>
    </source>
</evidence>
<keyword evidence="3" id="KW-0731">Sigma factor</keyword>
<evidence type="ECO:0000313" key="8">
    <source>
        <dbReference type="Proteomes" id="UP001500459"/>
    </source>
</evidence>
<dbReference type="InterPro" id="IPR014284">
    <property type="entry name" value="RNA_pol_sigma-70_dom"/>
</dbReference>
<dbReference type="PANTHER" id="PTHR43133:SF46">
    <property type="entry name" value="RNA POLYMERASE SIGMA-70 FACTOR ECF SUBFAMILY"/>
    <property type="match status" value="1"/>
</dbReference>
<feature type="domain" description="RNA polymerase sigma factor 70 region 4 type 2" evidence="6">
    <location>
        <begin position="115"/>
        <end position="167"/>
    </location>
</feature>
<evidence type="ECO:0000259" key="5">
    <source>
        <dbReference type="Pfam" id="PF04542"/>
    </source>
</evidence>
<evidence type="ECO:0000259" key="6">
    <source>
        <dbReference type="Pfam" id="PF08281"/>
    </source>
</evidence>
<dbReference type="EMBL" id="BAABCW010000003">
    <property type="protein sequence ID" value="GAA4112840.1"/>
    <property type="molecule type" value="Genomic_DNA"/>
</dbReference>
<comment type="caution">
    <text evidence="7">The sequence shown here is derived from an EMBL/GenBank/DDBJ whole genome shotgun (WGS) entry which is preliminary data.</text>
</comment>
<dbReference type="InterPro" id="IPR013249">
    <property type="entry name" value="RNA_pol_sigma70_r4_t2"/>
</dbReference>
<feature type="domain" description="RNA polymerase sigma-70 region 2" evidence="5">
    <location>
        <begin position="21"/>
        <end position="84"/>
    </location>
</feature>
<dbReference type="Proteomes" id="UP001500459">
    <property type="component" value="Unassembled WGS sequence"/>
</dbReference>
<dbReference type="NCBIfam" id="TIGR02937">
    <property type="entry name" value="sigma70-ECF"/>
    <property type="match status" value="1"/>
</dbReference>
<evidence type="ECO:0000256" key="3">
    <source>
        <dbReference type="ARBA" id="ARBA00023082"/>
    </source>
</evidence>
<protein>
    <submittedName>
        <fullName evidence="7">Sigma-70 family RNA polymerase sigma factor</fullName>
    </submittedName>
</protein>
<dbReference type="PANTHER" id="PTHR43133">
    <property type="entry name" value="RNA POLYMERASE ECF-TYPE SIGMA FACTO"/>
    <property type="match status" value="1"/>
</dbReference>
<keyword evidence="2" id="KW-0805">Transcription regulation</keyword>
<comment type="similarity">
    <text evidence="1">Belongs to the sigma-70 factor family. ECF subfamily.</text>
</comment>
<dbReference type="SUPFAM" id="SSF88946">
    <property type="entry name" value="Sigma2 domain of RNA polymerase sigma factors"/>
    <property type="match status" value="1"/>
</dbReference>
<keyword evidence="8" id="KW-1185">Reference proteome</keyword>